<dbReference type="EMBL" id="JAAAUY010000121">
    <property type="protein sequence ID" value="KAF9334978.1"/>
    <property type="molecule type" value="Genomic_DNA"/>
</dbReference>
<feature type="region of interest" description="Disordered" evidence="1">
    <location>
        <begin position="74"/>
        <end position="119"/>
    </location>
</feature>
<gene>
    <name evidence="2" type="ORF">BG006_001139</name>
</gene>
<feature type="compositionally biased region" description="Polar residues" evidence="1">
    <location>
        <begin position="98"/>
        <end position="108"/>
    </location>
</feature>
<keyword evidence="3" id="KW-1185">Reference proteome</keyword>
<comment type="caution">
    <text evidence="2">The sequence shown here is derived from an EMBL/GenBank/DDBJ whole genome shotgun (WGS) entry which is preliminary data.</text>
</comment>
<feature type="compositionally biased region" description="Basic and acidic residues" evidence="1">
    <location>
        <begin position="74"/>
        <end position="83"/>
    </location>
</feature>
<proteinExistence type="predicted"/>
<dbReference type="AlphaFoldDB" id="A0A9P5VPH3"/>
<evidence type="ECO:0000313" key="3">
    <source>
        <dbReference type="Proteomes" id="UP000696485"/>
    </source>
</evidence>
<feature type="compositionally biased region" description="Basic residues" evidence="1">
    <location>
        <begin position="84"/>
        <end position="97"/>
    </location>
</feature>
<dbReference type="Proteomes" id="UP000696485">
    <property type="component" value="Unassembled WGS sequence"/>
</dbReference>
<name>A0A9P5VPH3_9FUNG</name>
<evidence type="ECO:0000313" key="2">
    <source>
        <dbReference type="EMBL" id="KAF9334978.1"/>
    </source>
</evidence>
<accession>A0A9P5VPH3</accession>
<evidence type="ECO:0000256" key="1">
    <source>
        <dbReference type="SAM" id="MobiDB-lite"/>
    </source>
</evidence>
<protein>
    <submittedName>
        <fullName evidence="2">Uncharacterized protein</fullName>
    </submittedName>
</protein>
<reference evidence="2" key="1">
    <citation type="journal article" date="2020" name="Fungal Divers.">
        <title>Resolving the Mortierellaceae phylogeny through synthesis of multi-gene phylogenetics and phylogenomics.</title>
        <authorList>
            <person name="Vandepol N."/>
            <person name="Liber J."/>
            <person name="Desiro A."/>
            <person name="Na H."/>
            <person name="Kennedy M."/>
            <person name="Barry K."/>
            <person name="Grigoriev I.V."/>
            <person name="Miller A.N."/>
            <person name="O'Donnell K."/>
            <person name="Stajich J.E."/>
            <person name="Bonito G."/>
        </authorList>
    </citation>
    <scope>NUCLEOTIDE SEQUENCE</scope>
    <source>
        <strain evidence="2">NVP1</strain>
    </source>
</reference>
<sequence length="119" mass="13648">MPSTTTTTATIKVRGPVSAEDLHTRLSVVEKHQHHHRCHHHKHLVHIDAELKQRAQDTFQDILARLERQHQKRESLLLDESSRRLHPTSHKGLHKKISSSAMRQTHGNANLRHGVEDVG</sequence>
<organism evidence="2 3">
    <name type="scientific">Podila minutissima</name>
    <dbReference type="NCBI Taxonomy" id="64525"/>
    <lineage>
        <taxon>Eukaryota</taxon>
        <taxon>Fungi</taxon>
        <taxon>Fungi incertae sedis</taxon>
        <taxon>Mucoromycota</taxon>
        <taxon>Mortierellomycotina</taxon>
        <taxon>Mortierellomycetes</taxon>
        <taxon>Mortierellales</taxon>
        <taxon>Mortierellaceae</taxon>
        <taxon>Podila</taxon>
    </lineage>
</organism>